<protein>
    <submittedName>
        <fullName evidence="6">MFS transporter</fullName>
    </submittedName>
</protein>
<evidence type="ECO:0000259" key="5">
    <source>
        <dbReference type="PROSITE" id="PS50850"/>
    </source>
</evidence>
<keyword evidence="3 4" id="KW-0472">Membrane</keyword>
<feature type="transmembrane region" description="Helical" evidence="4">
    <location>
        <begin position="44"/>
        <end position="65"/>
    </location>
</feature>
<feature type="transmembrane region" description="Helical" evidence="4">
    <location>
        <begin position="103"/>
        <end position="127"/>
    </location>
</feature>
<evidence type="ECO:0000256" key="4">
    <source>
        <dbReference type="SAM" id="Phobius"/>
    </source>
</evidence>
<dbReference type="RefSeq" id="WP_105390479.1">
    <property type="nucleotide sequence ID" value="NZ_PUIQ01000009.1"/>
</dbReference>
<dbReference type="PANTHER" id="PTHR11360:SF290">
    <property type="entry name" value="MONOCARBOXYLATE MFS PERMEASE"/>
    <property type="match status" value="1"/>
</dbReference>
<feature type="transmembrane region" description="Helical" evidence="4">
    <location>
        <begin position="164"/>
        <end position="184"/>
    </location>
</feature>
<dbReference type="EMBL" id="PUIQ01000009">
    <property type="protein sequence ID" value="PQP19654.1"/>
    <property type="molecule type" value="Genomic_DNA"/>
</dbReference>
<dbReference type="InterPro" id="IPR020846">
    <property type="entry name" value="MFS_dom"/>
</dbReference>
<dbReference type="Proteomes" id="UP000238206">
    <property type="component" value="Unassembled WGS sequence"/>
</dbReference>
<evidence type="ECO:0000313" key="7">
    <source>
        <dbReference type="Proteomes" id="UP000238206"/>
    </source>
</evidence>
<feature type="transmembrane region" description="Helical" evidence="4">
    <location>
        <begin position="282"/>
        <end position="300"/>
    </location>
</feature>
<feature type="transmembrane region" description="Helical" evidence="4">
    <location>
        <begin position="6"/>
        <end position="32"/>
    </location>
</feature>
<feature type="transmembrane region" description="Helical" evidence="4">
    <location>
        <begin position="133"/>
        <end position="157"/>
    </location>
</feature>
<dbReference type="AlphaFoldDB" id="A0A2S8IXX9"/>
<evidence type="ECO:0000313" key="6">
    <source>
        <dbReference type="EMBL" id="PQP19654.1"/>
    </source>
</evidence>
<name>A0A2S8IXX9_BURCE</name>
<dbReference type="PROSITE" id="PS50850">
    <property type="entry name" value="MFS"/>
    <property type="match status" value="1"/>
</dbReference>
<evidence type="ECO:0000256" key="2">
    <source>
        <dbReference type="ARBA" id="ARBA00022989"/>
    </source>
</evidence>
<evidence type="ECO:0000256" key="1">
    <source>
        <dbReference type="ARBA" id="ARBA00022692"/>
    </source>
</evidence>
<comment type="caution">
    <text evidence="6">The sequence shown here is derived from an EMBL/GenBank/DDBJ whole genome shotgun (WGS) entry which is preliminary data.</text>
</comment>
<feature type="transmembrane region" description="Helical" evidence="4">
    <location>
        <begin position="306"/>
        <end position="327"/>
    </location>
</feature>
<sequence length="403" mass="41642">MPDSRYRWVIVAAGGLMGCIAIGAMFSLPVFLRAIARDTGWSMTGISGAMTLGFIAMAFASMGWGSLSDRIGTRAVVVTGAVLLSASLALASRAPSLLAFQLTFGLAVGSATAAVFAPMMACVTGWFDTHRSLAVSLVSAGMGMAPMTMSPLAAWLVSTHDWRTSMLLVAALAAVVMIPVSLLVRRAPALDRAHAAPAPAGAPAAMSVADALRSPQFMVLLLTNFFCCATHSGPIFHTVSYAVTCGIPLIVAVSIYSVEGLAGMGGRIVFGLLGDRVGAKRMLVAGLLAQALGALGYYFVRTLDGFYAVATLFGFIYAGVMPLYSVLARENFPLRMMGTVIGGSAMAGSLGMAAGPVAGGLIVDTFGGYGWLYLGSFAIGLGAFLIAMMFRPFAKARPETVAA</sequence>
<organism evidence="6 7">
    <name type="scientific">Burkholderia cepacia</name>
    <name type="common">Pseudomonas cepacia</name>
    <dbReference type="NCBI Taxonomy" id="292"/>
    <lineage>
        <taxon>Bacteria</taxon>
        <taxon>Pseudomonadati</taxon>
        <taxon>Pseudomonadota</taxon>
        <taxon>Betaproteobacteria</taxon>
        <taxon>Burkholderiales</taxon>
        <taxon>Burkholderiaceae</taxon>
        <taxon>Burkholderia</taxon>
        <taxon>Burkholderia cepacia complex</taxon>
    </lineage>
</organism>
<dbReference type="CDD" id="cd17355">
    <property type="entry name" value="MFS_YcxA_like"/>
    <property type="match status" value="1"/>
</dbReference>
<feature type="transmembrane region" description="Helical" evidence="4">
    <location>
        <begin position="339"/>
        <end position="363"/>
    </location>
</feature>
<feature type="transmembrane region" description="Helical" evidence="4">
    <location>
        <begin position="241"/>
        <end position="262"/>
    </location>
</feature>
<dbReference type="PROSITE" id="PS51257">
    <property type="entry name" value="PROKAR_LIPOPROTEIN"/>
    <property type="match status" value="1"/>
</dbReference>
<keyword evidence="2 4" id="KW-1133">Transmembrane helix</keyword>
<proteinExistence type="predicted"/>
<dbReference type="Gene3D" id="1.20.1250.20">
    <property type="entry name" value="MFS general substrate transporter like domains"/>
    <property type="match status" value="2"/>
</dbReference>
<feature type="transmembrane region" description="Helical" evidence="4">
    <location>
        <begin position="71"/>
        <end position="91"/>
    </location>
</feature>
<dbReference type="InterPro" id="IPR050327">
    <property type="entry name" value="Proton-linked_MCT"/>
</dbReference>
<dbReference type="Pfam" id="PF07690">
    <property type="entry name" value="MFS_1"/>
    <property type="match status" value="1"/>
</dbReference>
<feature type="transmembrane region" description="Helical" evidence="4">
    <location>
        <begin position="369"/>
        <end position="390"/>
    </location>
</feature>
<gene>
    <name evidence="6" type="ORF">C5615_09400</name>
</gene>
<dbReference type="PANTHER" id="PTHR11360">
    <property type="entry name" value="MONOCARBOXYLATE TRANSPORTER"/>
    <property type="match status" value="1"/>
</dbReference>
<keyword evidence="1 4" id="KW-0812">Transmembrane</keyword>
<dbReference type="InterPro" id="IPR036259">
    <property type="entry name" value="MFS_trans_sf"/>
</dbReference>
<accession>A0A2S8IXX9</accession>
<feature type="domain" description="Major facilitator superfamily (MFS) profile" evidence="5">
    <location>
        <begin position="7"/>
        <end position="395"/>
    </location>
</feature>
<reference evidence="6 7" key="1">
    <citation type="submission" date="2018-02" db="EMBL/GenBank/DDBJ databases">
        <title>Draft genome sequencing of Burkholderia cepacia Y14-15.</title>
        <authorList>
            <person name="Zheng B.-X."/>
        </authorList>
    </citation>
    <scope>NUCLEOTIDE SEQUENCE [LARGE SCALE GENOMIC DNA]</scope>
    <source>
        <strain evidence="6 7">Y14-15</strain>
    </source>
</reference>
<dbReference type="InterPro" id="IPR011701">
    <property type="entry name" value="MFS"/>
</dbReference>
<dbReference type="SUPFAM" id="SSF103473">
    <property type="entry name" value="MFS general substrate transporter"/>
    <property type="match status" value="1"/>
</dbReference>
<evidence type="ECO:0000256" key="3">
    <source>
        <dbReference type="ARBA" id="ARBA00023136"/>
    </source>
</evidence>
<dbReference type="GO" id="GO:0022857">
    <property type="term" value="F:transmembrane transporter activity"/>
    <property type="evidence" value="ECO:0007669"/>
    <property type="project" value="InterPro"/>
</dbReference>